<gene>
    <name evidence="2" type="ORF">IAB68_04645</name>
</gene>
<dbReference type="Gene3D" id="3.90.1200.10">
    <property type="match status" value="1"/>
</dbReference>
<dbReference type="SUPFAM" id="SSF56112">
    <property type="entry name" value="Protein kinase-like (PK-like)"/>
    <property type="match status" value="1"/>
</dbReference>
<dbReference type="InterPro" id="IPR050249">
    <property type="entry name" value="Pseudomonas-type_ThrB"/>
</dbReference>
<evidence type="ECO:0000313" key="3">
    <source>
        <dbReference type="Proteomes" id="UP000824074"/>
    </source>
</evidence>
<organism evidence="2 3">
    <name type="scientific">Candidatus Aphodocola excrementigallinarum</name>
    <dbReference type="NCBI Taxonomy" id="2840670"/>
    <lineage>
        <taxon>Bacteria</taxon>
        <taxon>Bacillati</taxon>
        <taxon>Bacillota</taxon>
        <taxon>Bacilli</taxon>
        <taxon>Candidatus Aphodocola</taxon>
    </lineage>
</organism>
<comment type="caution">
    <text evidence="2">The sequence shown here is derived from an EMBL/GenBank/DDBJ whole genome shotgun (WGS) entry which is preliminary data.</text>
</comment>
<dbReference type="AlphaFoldDB" id="A0A9D1ING8"/>
<sequence>MEKIKDYDKINKIIKEFNISGDIFNIKLVNTGIINSTYKVMSNSNTEYLLQKINTNVFKDPYTLMKNIESVTNFIKENDSNNDSLTIIKTKQGKSLYVYKDEFLNKSYYRMFNYISNTVSYNNVDTLEIAYNIGKGFGHFQNVLRNYPVNLLKETIPNFHNTKIRYDNLIEAYKKAVPTRKSKVYKEIHEIISKRNKCSIIVDLLDKKKIPYRVTHNDTKISNVLLDSKTKKPVAVVDLDTVMKGSCLYDYGDGIRSACSTALEDEKDLSKVSIDLEKFKAYTKGYLSEMAPYLTTLEISNMSVSVEIIALELAIRFLDDYLSGDTYFRTDYEEQNLIRARNQLKLAKEIEEKNHIMQNYINEYYEKYKNK</sequence>
<dbReference type="Pfam" id="PF01636">
    <property type="entry name" value="APH"/>
    <property type="match status" value="1"/>
</dbReference>
<evidence type="ECO:0000259" key="1">
    <source>
        <dbReference type="Pfam" id="PF01636"/>
    </source>
</evidence>
<reference evidence="2" key="2">
    <citation type="journal article" date="2021" name="PeerJ">
        <title>Extensive microbial diversity within the chicken gut microbiome revealed by metagenomics and culture.</title>
        <authorList>
            <person name="Gilroy R."/>
            <person name="Ravi A."/>
            <person name="Getino M."/>
            <person name="Pursley I."/>
            <person name="Horton D.L."/>
            <person name="Alikhan N.F."/>
            <person name="Baker D."/>
            <person name="Gharbi K."/>
            <person name="Hall N."/>
            <person name="Watson M."/>
            <person name="Adriaenssens E.M."/>
            <person name="Foster-Nyarko E."/>
            <person name="Jarju S."/>
            <person name="Secka A."/>
            <person name="Antonio M."/>
            <person name="Oren A."/>
            <person name="Chaudhuri R.R."/>
            <person name="La Ragione R."/>
            <person name="Hildebrand F."/>
            <person name="Pallen M.J."/>
        </authorList>
    </citation>
    <scope>NUCLEOTIDE SEQUENCE</scope>
    <source>
        <strain evidence="2">CHK193-30670</strain>
    </source>
</reference>
<dbReference type="PANTHER" id="PTHR21064:SF5">
    <property type="entry name" value="SLR1880 PROTEIN"/>
    <property type="match status" value="1"/>
</dbReference>
<evidence type="ECO:0000313" key="2">
    <source>
        <dbReference type="EMBL" id="HIU40568.1"/>
    </source>
</evidence>
<dbReference type="InterPro" id="IPR011009">
    <property type="entry name" value="Kinase-like_dom_sf"/>
</dbReference>
<proteinExistence type="predicted"/>
<name>A0A9D1ING8_9FIRM</name>
<protein>
    <submittedName>
        <fullName evidence="2">Phosphotransferase</fullName>
    </submittedName>
</protein>
<dbReference type="InterPro" id="IPR002575">
    <property type="entry name" value="Aminoglycoside_PTrfase"/>
</dbReference>
<dbReference type="EMBL" id="DVMT01000046">
    <property type="protein sequence ID" value="HIU40568.1"/>
    <property type="molecule type" value="Genomic_DNA"/>
</dbReference>
<dbReference type="Proteomes" id="UP000824074">
    <property type="component" value="Unassembled WGS sequence"/>
</dbReference>
<feature type="domain" description="Aminoglycoside phosphotransferase" evidence="1">
    <location>
        <begin position="96"/>
        <end position="261"/>
    </location>
</feature>
<accession>A0A9D1ING8</accession>
<dbReference type="PANTHER" id="PTHR21064">
    <property type="entry name" value="AMINOGLYCOSIDE PHOSPHOTRANSFERASE DOMAIN-CONTAINING PROTEIN-RELATED"/>
    <property type="match status" value="1"/>
</dbReference>
<reference evidence="2" key="1">
    <citation type="submission" date="2020-10" db="EMBL/GenBank/DDBJ databases">
        <authorList>
            <person name="Gilroy R."/>
        </authorList>
    </citation>
    <scope>NUCLEOTIDE SEQUENCE</scope>
    <source>
        <strain evidence="2">CHK193-30670</strain>
    </source>
</reference>